<dbReference type="EMBL" id="CAJNOH010000039">
    <property type="protein sequence ID" value="CAF0796321.1"/>
    <property type="molecule type" value="Genomic_DNA"/>
</dbReference>
<dbReference type="Gene3D" id="1.10.238.10">
    <property type="entry name" value="EF-hand"/>
    <property type="match status" value="1"/>
</dbReference>
<dbReference type="AlphaFoldDB" id="A0A813SA14"/>
<dbReference type="GO" id="GO:0005509">
    <property type="term" value="F:calcium ion binding"/>
    <property type="evidence" value="ECO:0007669"/>
    <property type="project" value="InterPro"/>
</dbReference>
<dbReference type="InterPro" id="IPR018247">
    <property type="entry name" value="EF_Hand_1_Ca_BS"/>
</dbReference>
<reference evidence="4" key="1">
    <citation type="submission" date="2021-02" db="EMBL/GenBank/DDBJ databases">
        <authorList>
            <person name="Nowell W R."/>
        </authorList>
    </citation>
    <scope>NUCLEOTIDE SEQUENCE</scope>
</reference>
<feature type="region of interest" description="Disordered" evidence="2">
    <location>
        <begin position="1"/>
        <end position="91"/>
    </location>
</feature>
<dbReference type="EMBL" id="CAJNOU010000796">
    <property type="protein sequence ID" value="CAF1090585.1"/>
    <property type="molecule type" value="Genomic_DNA"/>
</dbReference>
<evidence type="ECO:0000256" key="1">
    <source>
        <dbReference type="ARBA" id="ARBA00022837"/>
    </source>
</evidence>
<keyword evidence="9" id="KW-1185">Reference proteome</keyword>
<feature type="compositionally biased region" description="Low complexity" evidence="2">
    <location>
        <begin position="32"/>
        <end position="54"/>
    </location>
</feature>
<evidence type="ECO:0000313" key="9">
    <source>
        <dbReference type="Proteomes" id="UP000663870"/>
    </source>
</evidence>
<evidence type="ECO:0000313" key="8">
    <source>
        <dbReference type="Proteomes" id="UP000663854"/>
    </source>
</evidence>
<dbReference type="Proteomes" id="UP000663854">
    <property type="component" value="Unassembled WGS sequence"/>
</dbReference>
<name>A0A813SA14_9BILA</name>
<dbReference type="InterPro" id="IPR002048">
    <property type="entry name" value="EF_hand_dom"/>
</dbReference>
<dbReference type="InterPro" id="IPR011992">
    <property type="entry name" value="EF-hand-dom_pair"/>
</dbReference>
<proteinExistence type="predicted"/>
<evidence type="ECO:0000313" key="5">
    <source>
        <dbReference type="EMBL" id="CAF0967409.1"/>
    </source>
</evidence>
<feature type="compositionally biased region" description="Low complexity" evidence="2">
    <location>
        <begin position="76"/>
        <end position="91"/>
    </location>
</feature>
<evidence type="ECO:0000259" key="3">
    <source>
        <dbReference type="PROSITE" id="PS50222"/>
    </source>
</evidence>
<dbReference type="PROSITE" id="PS00018">
    <property type="entry name" value="EF_HAND_1"/>
    <property type="match status" value="1"/>
</dbReference>
<evidence type="ECO:0000313" key="4">
    <source>
        <dbReference type="EMBL" id="CAF0796321.1"/>
    </source>
</evidence>
<dbReference type="Proteomes" id="UP000663870">
    <property type="component" value="Unassembled WGS sequence"/>
</dbReference>
<keyword evidence="1" id="KW-0106">Calcium</keyword>
<accession>A0A813SA14</accession>
<protein>
    <recommendedName>
        <fullName evidence="3">EF-hand domain-containing protein</fullName>
    </recommendedName>
</protein>
<evidence type="ECO:0000313" key="7">
    <source>
        <dbReference type="EMBL" id="CAF3543644.1"/>
    </source>
</evidence>
<gene>
    <name evidence="7" type="ORF">FNK824_LOCUS595</name>
    <name evidence="5" type="ORF">JXQ802_LOCUS12484</name>
    <name evidence="4" type="ORF">PYM288_LOCUS4386</name>
    <name evidence="6" type="ORF">SEV965_LOCUS15340</name>
</gene>
<organism evidence="4 8">
    <name type="scientific">Rotaria sordida</name>
    <dbReference type="NCBI Taxonomy" id="392033"/>
    <lineage>
        <taxon>Eukaryota</taxon>
        <taxon>Metazoa</taxon>
        <taxon>Spiralia</taxon>
        <taxon>Gnathifera</taxon>
        <taxon>Rotifera</taxon>
        <taxon>Eurotatoria</taxon>
        <taxon>Bdelloidea</taxon>
        <taxon>Philodinida</taxon>
        <taxon>Philodinidae</taxon>
        <taxon>Rotaria</taxon>
    </lineage>
</organism>
<sequence length="197" mass="22095">MGSTFNKKQGSVQAPPQSGFGYAGVPQPMPPQQQFMPPQQQFMPPQQQFMPQQPAQYRPQMGPPPQQLNVRPSFPSGPTTPQQSVPSSLSLPTGQNPLISYQNDMLLANLTGWTIADIERLRTEFTIYANPFGVIDREGFRKLYIASLLNMTWDALVRDAEIAFRNFDLNQTGTLDFHEYITACSRMTRELNPSGLS</sequence>
<dbReference type="EMBL" id="CAJOBE010000025">
    <property type="protein sequence ID" value="CAF3543644.1"/>
    <property type="molecule type" value="Genomic_DNA"/>
</dbReference>
<dbReference type="SUPFAM" id="SSF47473">
    <property type="entry name" value="EF-hand"/>
    <property type="match status" value="1"/>
</dbReference>
<comment type="caution">
    <text evidence="4">The sequence shown here is derived from an EMBL/GenBank/DDBJ whole genome shotgun (WGS) entry which is preliminary data.</text>
</comment>
<dbReference type="PROSITE" id="PS50222">
    <property type="entry name" value="EF_HAND_2"/>
    <property type="match status" value="1"/>
</dbReference>
<dbReference type="Proteomes" id="UP000663874">
    <property type="component" value="Unassembled WGS sequence"/>
</dbReference>
<dbReference type="EMBL" id="CAJNOL010000257">
    <property type="protein sequence ID" value="CAF0967409.1"/>
    <property type="molecule type" value="Genomic_DNA"/>
</dbReference>
<dbReference type="Proteomes" id="UP000663889">
    <property type="component" value="Unassembled WGS sequence"/>
</dbReference>
<evidence type="ECO:0000256" key="2">
    <source>
        <dbReference type="SAM" id="MobiDB-lite"/>
    </source>
</evidence>
<feature type="compositionally biased region" description="Polar residues" evidence="2">
    <location>
        <begin position="1"/>
        <end position="16"/>
    </location>
</feature>
<feature type="domain" description="EF-hand" evidence="3">
    <location>
        <begin position="155"/>
        <end position="190"/>
    </location>
</feature>
<evidence type="ECO:0000313" key="6">
    <source>
        <dbReference type="EMBL" id="CAF1090585.1"/>
    </source>
</evidence>